<dbReference type="RefSeq" id="WP_261821779.1">
    <property type="nucleotide sequence ID" value="NZ_BRLJ01000003.1"/>
</dbReference>
<evidence type="ECO:0000256" key="1">
    <source>
        <dbReference type="SAM" id="Phobius"/>
    </source>
</evidence>
<sequence length="242" mass="27299">MSIKRLGIALLLGLFTLSGCTAGMWQSNEVMKKESSENTVITDNIVSFFQYQQLKIIAQAGDINQQLHIPQQGIGFLGENNIYFLTHGETQLMSLNQHIDQIPLVSVRSKDSIRLQFFKADNPNVTGNFIETYQVKVNKPKQELTVQNLETIKELGFKYNGHDYVKDIRVEGVIINRASLDIALNPQQKLNRSYKIEFYTIDQESHFSAENLVSNVVLTPLTLVGDIVFIPVAFGFLMAISD</sequence>
<dbReference type="EMBL" id="BRLJ01000003">
    <property type="protein sequence ID" value="GKX62783.1"/>
    <property type="molecule type" value="Genomic_DNA"/>
</dbReference>
<evidence type="ECO:0000313" key="3">
    <source>
        <dbReference type="Proteomes" id="UP001059610"/>
    </source>
</evidence>
<keyword evidence="1" id="KW-0812">Transmembrane</keyword>
<name>A0ABQ5LJS2_9GAMM</name>
<keyword evidence="3" id="KW-1185">Reference proteome</keyword>
<feature type="transmembrane region" description="Helical" evidence="1">
    <location>
        <begin position="217"/>
        <end position="240"/>
    </location>
</feature>
<keyword evidence="1" id="KW-1133">Transmembrane helix</keyword>
<comment type="caution">
    <text evidence="2">The sequence shown here is derived from an EMBL/GenBank/DDBJ whole genome shotgun (WGS) entry which is preliminary data.</text>
</comment>
<accession>A0ABQ5LJS2</accession>
<dbReference type="PROSITE" id="PS51257">
    <property type="entry name" value="PROKAR_LIPOPROTEIN"/>
    <property type="match status" value="1"/>
</dbReference>
<organism evidence="2 3">
    <name type="scientific">Pragia fontium</name>
    <dbReference type="NCBI Taxonomy" id="82985"/>
    <lineage>
        <taxon>Bacteria</taxon>
        <taxon>Pseudomonadati</taxon>
        <taxon>Pseudomonadota</taxon>
        <taxon>Gammaproteobacteria</taxon>
        <taxon>Enterobacterales</taxon>
        <taxon>Budviciaceae</taxon>
        <taxon>Pragia</taxon>
    </lineage>
</organism>
<protein>
    <recommendedName>
        <fullName evidence="4">Lipoprotein</fullName>
    </recommendedName>
</protein>
<evidence type="ECO:0000313" key="2">
    <source>
        <dbReference type="EMBL" id="GKX62783.1"/>
    </source>
</evidence>
<gene>
    <name evidence="2" type="ORF">SOASR032_13520</name>
</gene>
<proteinExistence type="predicted"/>
<evidence type="ECO:0008006" key="4">
    <source>
        <dbReference type="Google" id="ProtNLM"/>
    </source>
</evidence>
<reference evidence="2" key="1">
    <citation type="submission" date="2022-06" db="EMBL/GenBank/DDBJ databases">
        <title>Draft genome sequences of Pragia fontium str. JCM24417.</title>
        <authorList>
            <person name="Wakabayashi Y."/>
            <person name="Kojima K."/>
        </authorList>
    </citation>
    <scope>NUCLEOTIDE SEQUENCE</scope>
    <source>
        <strain evidence="2">JCM 24417</strain>
    </source>
</reference>
<dbReference type="Proteomes" id="UP001059610">
    <property type="component" value="Unassembled WGS sequence"/>
</dbReference>
<keyword evidence="1" id="KW-0472">Membrane</keyword>